<accession>A0A5N5P2V7</accession>
<dbReference type="GO" id="GO:0003677">
    <property type="term" value="F:DNA binding"/>
    <property type="evidence" value="ECO:0007669"/>
    <property type="project" value="InterPro"/>
</dbReference>
<name>A0A5N5P2V7_9ROSI</name>
<keyword evidence="2" id="KW-1185">Reference proteome</keyword>
<dbReference type="EMBL" id="VDCV01000001">
    <property type="protein sequence ID" value="KAB5573448.1"/>
    <property type="molecule type" value="Genomic_DNA"/>
</dbReference>
<reference evidence="2" key="1">
    <citation type="journal article" date="2019" name="Gigascience">
        <title>De novo genome assembly of the endangered Acer yangbiense, a plant species with extremely small populations endemic to Yunnan Province, China.</title>
        <authorList>
            <person name="Yang J."/>
            <person name="Wariss H.M."/>
            <person name="Tao L."/>
            <person name="Zhang R."/>
            <person name="Yun Q."/>
            <person name="Hollingsworth P."/>
            <person name="Dao Z."/>
            <person name="Luo G."/>
            <person name="Guo H."/>
            <person name="Ma Y."/>
            <person name="Sun W."/>
        </authorList>
    </citation>
    <scope>NUCLEOTIDE SEQUENCE [LARGE SCALE GENOMIC DNA]</scope>
    <source>
        <strain evidence="2">cv. br00</strain>
    </source>
</reference>
<dbReference type="InterPro" id="IPR009044">
    <property type="entry name" value="ssDNA-bd_transcriptional_reg"/>
</dbReference>
<protein>
    <submittedName>
        <fullName evidence="1">Uncharacterized protein</fullName>
    </submittedName>
</protein>
<evidence type="ECO:0000313" key="1">
    <source>
        <dbReference type="EMBL" id="KAB5573448.1"/>
    </source>
</evidence>
<dbReference type="Proteomes" id="UP000326939">
    <property type="component" value="Chromosome 1"/>
</dbReference>
<proteinExistence type="predicted"/>
<sequence>MSLKTVTIKPSDILPHWIMVTSLFLSVHACVNVCVFCSTFSCSLLPGISLNEEQWSALRKNIPAIEKAVKDMQDRDI</sequence>
<gene>
    <name evidence="1" type="ORF">DKX38_000642</name>
</gene>
<comment type="caution">
    <text evidence="1">The sequence shown here is derived from an EMBL/GenBank/DDBJ whole genome shotgun (WGS) entry which is preliminary data.</text>
</comment>
<dbReference type="AlphaFoldDB" id="A0A5N5P2V7"/>
<dbReference type="Gene3D" id="2.30.31.10">
    <property type="entry name" value="Transcriptional Coactivator Pc4, Chain A"/>
    <property type="match status" value="1"/>
</dbReference>
<dbReference type="GO" id="GO:0006355">
    <property type="term" value="P:regulation of DNA-templated transcription"/>
    <property type="evidence" value="ECO:0007669"/>
    <property type="project" value="InterPro"/>
</dbReference>
<evidence type="ECO:0000313" key="2">
    <source>
        <dbReference type="Proteomes" id="UP000326939"/>
    </source>
</evidence>
<organism evidence="1 2">
    <name type="scientific">Salix brachista</name>
    <dbReference type="NCBI Taxonomy" id="2182728"/>
    <lineage>
        <taxon>Eukaryota</taxon>
        <taxon>Viridiplantae</taxon>
        <taxon>Streptophyta</taxon>
        <taxon>Embryophyta</taxon>
        <taxon>Tracheophyta</taxon>
        <taxon>Spermatophyta</taxon>
        <taxon>Magnoliopsida</taxon>
        <taxon>eudicotyledons</taxon>
        <taxon>Gunneridae</taxon>
        <taxon>Pentapetalae</taxon>
        <taxon>rosids</taxon>
        <taxon>fabids</taxon>
        <taxon>Malpighiales</taxon>
        <taxon>Salicaceae</taxon>
        <taxon>Saliceae</taxon>
        <taxon>Salix</taxon>
    </lineage>
</organism>